<dbReference type="GeneID" id="94837655"/>
<sequence length="798" mass="94445">MNCLKPAYERQDNNTPKIQYDFIDLHDSILDINKLSDTSNCFHFGKYRSNMQITSFPNIRKSCDFSQHFKNQFHSNQNSCCSQNDAFPSLLSPILYFSAHHQFHLSQLENQNIRNEPKYSFHQNNRVETPNSEIVNIIEPIPYMYDSFNEYFNALQNWKNIKYSNVLKHPSQINIELKKFENTKIDLNSDCLNINHENRKVNIIDNKRYSKTKYNFSPFQSFFSKDHVRNENFIGQKLRSLSKECKNIAHENQNFHYNFLEGETFENPFIQNYLNSETIVKDISKDEFDFYLKNNTNPSNIPEKTKIQIYNFFTQLSHGEKRNLIGYFMNNLTEFYNFIRILEDFSKCKIKIIIPHFELLEKTLRNADHSYLIPQCFKIIFQHHFLMNLILIYHSLEMQENVTSLDLHFCAMTEQQHMFFKVYGSDVVLWLQNNLSSENLDIIMILLISTFSLDYSLLSSFCSKFNPNILMFLNQISIISVKKFNILINSIIHHPLVMQVLIEQFISFRNFINSNFTNNMLTFCCQLFSLRERLHWEKGIHWASPQIMYLSVLYSETKNCLFLVLIEKIIDFIYRLKQTPISFSQWECDVTALQIRLLSLIQHETVTDKSVILCLNIFKKLAKEKASIHLFSDVSYLSPIFELMYYMNKDIVLAAFKILSVLFVTFPKKMGKILDINDWKNSIIHCLSFADDPIALEVIKTLTIYMEKYISPDLSEEKILFNASSLPKEFFGLGSLLNKSKFNINEWMSKIRNYDKRDKISGSWKYMKRFELALSIRSNCVSILLPNVKIDRKRRNTK</sequence>
<comment type="caution">
    <text evidence="1">The sequence shown here is derived from an EMBL/GenBank/DDBJ whole genome shotgun (WGS) entry which is preliminary data.</text>
</comment>
<protein>
    <submittedName>
        <fullName evidence="1">Uncharacterized protein</fullName>
    </submittedName>
</protein>
<dbReference type="AlphaFoldDB" id="A0A1J4KAE5"/>
<dbReference type="RefSeq" id="XP_068361545.1">
    <property type="nucleotide sequence ID" value="XM_068502951.1"/>
</dbReference>
<keyword evidence="2" id="KW-1185">Reference proteome</keyword>
<evidence type="ECO:0000313" key="1">
    <source>
        <dbReference type="EMBL" id="OHT08409.1"/>
    </source>
</evidence>
<reference evidence="1" key="1">
    <citation type="submission" date="2016-10" db="EMBL/GenBank/DDBJ databases">
        <authorList>
            <person name="Benchimol M."/>
            <person name="Almeida L.G."/>
            <person name="Vasconcelos A.T."/>
            <person name="Perreira-Neves A."/>
            <person name="Rosa I.A."/>
            <person name="Tasca T."/>
            <person name="Bogo M.R."/>
            <person name="de Souza W."/>
        </authorList>
    </citation>
    <scope>NUCLEOTIDE SEQUENCE [LARGE SCALE GENOMIC DNA]</scope>
    <source>
        <strain evidence="1">K</strain>
    </source>
</reference>
<proteinExistence type="predicted"/>
<organism evidence="1 2">
    <name type="scientific">Tritrichomonas foetus</name>
    <dbReference type="NCBI Taxonomy" id="1144522"/>
    <lineage>
        <taxon>Eukaryota</taxon>
        <taxon>Metamonada</taxon>
        <taxon>Parabasalia</taxon>
        <taxon>Tritrichomonadida</taxon>
        <taxon>Tritrichomonadidae</taxon>
        <taxon>Tritrichomonas</taxon>
    </lineage>
</organism>
<dbReference type="VEuPathDB" id="TrichDB:TRFO_23090"/>
<dbReference type="Proteomes" id="UP000179807">
    <property type="component" value="Unassembled WGS sequence"/>
</dbReference>
<accession>A0A1J4KAE5</accession>
<dbReference type="EMBL" id="MLAK01000668">
    <property type="protein sequence ID" value="OHT08409.1"/>
    <property type="molecule type" value="Genomic_DNA"/>
</dbReference>
<evidence type="ECO:0000313" key="2">
    <source>
        <dbReference type="Proteomes" id="UP000179807"/>
    </source>
</evidence>
<gene>
    <name evidence="1" type="ORF">TRFO_23090</name>
</gene>
<name>A0A1J4KAE5_9EUKA</name>